<name>A0A9P0MJQ6_ACAOB</name>
<dbReference type="PRINTS" id="PR00929">
    <property type="entry name" value="ATHOOK"/>
</dbReference>
<organism evidence="2 3">
    <name type="scientific">Acanthoscelides obtectus</name>
    <name type="common">Bean weevil</name>
    <name type="synonym">Bruchus obtectus</name>
    <dbReference type="NCBI Taxonomy" id="200917"/>
    <lineage>
        <taxon>Eukaryota</taxon>
        <taxon>Metazoa</taxon>
        <taxon>Ecdysozoa</taxon>
        <taxon>Arthropoda</taxon>
        <taxon>Hexapoda</taxon>
        <taxon>Insecta</taxon>
        <taxon>Pterygota</taxon>
        <taxon>Neoptera</taxon>
        <taxon>Endopterygota</taxon>
        <taxon>Coleoptera</taxon>
        <taxon>Polyphaga</taxon>
        <taxon>Cucujiformia</taxon>
        <taxon>Chrysomeloidea</taxon>
        <taxon>Chrysomelidae</taxon>
        <taxon>Bruchinae</taxon>
        <taxon>Bruchini</taxon>
        <taxon>Acanthoscelides</taxon>
    </lineage>
</organism>
<evidence type="ECO:0000313" key="3">
    <source>
        <dbReference type="Proteomes" id="UP001152888"/>
    </source>
</evidence>
<feature type="non-terminal residue" evidence="2">
    <location>
        <position position="259"/>
    </location>
</feature>
<keyword evidence="3" id="KW-1185">Reference proteome</keyword>
<dbReference type="InterPro" id="IPR017956">
    <property type="entry name" value="AT_hook_DNA-bd_motif"/>
</dbReference>
<feature type="region of interest" description="Disordered" evidence="1">
    <location>
        <begin position="156"/>
        <end position="227"/>
    </location>
</feature>
<comment type="caution">
    <text evidence="2">The sequence shown here is derived from an EMBL/GenBank/DDBJ whole genome shotgun (WGS) entry which is preliminary data.</text>
</comment>
<dbReference type="EMBL" id="CAKOFQ010008392">
    <property type="protein sequence ID" value="CAH2013911.1"/>
    <property type="molecule type" value="Genomic_DNA"/>
</dbReference>
<dbReference type="Proteomes" id="UP001152888">
    <property type="component" value="Unassembled WGS sequence"/>
</dbReference>
<evidence type="ECO:0000256" key="1">
    <source>
        <dbReference type="SAM" id="MobiDB-lite"/>
    </source>
</evidence>
<proteinExistence type="predicted"/>
<dbReference type="SMART" id="SM00384">
    <property type="entry name" value="AT_hook"/>
    <property type="match status" value="2"/>
</dbReference>
<feature type="region of interest" description="Disordered" evidence="1">
    <location>
        <begin position="39"/>
        <end position="74"/>
    </location>
</feature>
<accession>A0A9P0MJQ6</accession>
<protein>
    <submittedName>
        <fullName evidence="2">Uncharacterized protein</fullName>
    </submittedName>
</protein>
<dbReference type="AlphaFoldDB" id="A0A9P0MJQ6"/>
<sequence length="259" mass="29505">RSTRVRIPPANRYPFVVHVRTKRELKLINKDIPEECLKAKEAPSRDAAIAPPSRDAAIAPRRRGRPPKTRDEIPVQVSPEAPKRAKTLLERSIDDERTGLRRSTRVRIPPANRYPFVVHVRTKRELKLINKDIPEECLKAKEAPSRDAAIARPSRDAAIAPRRRGRPPKTRDENTVTTVANAAPSRKRGLPEEWDEDTVATADFATPSEKRRLIDESDEVEETPVAAATSLKRRYPREWDEAAAENIAEKKREWPFFGK</sequence>
<reference evidence="2" key="1">
    <citation type="submission" date="2022-03" db="EMBL/GenBank/DDBJ databases">
        <authorList>
            <person name="Sayadi A."/>
        </authorList>
    </citation>
    <scope>NUCLEOTIDE SEQUENCE</scope>
</reference>
<dbReference type="GO" id="GO:0003677">
    <property type="term" value="F:DNA binding"/>
    <property type="evidence" value="ECO:0007669"/>
    <property type="project" value="InterPro"/>
</dbReference>
<evidence type="ECO:0000313" key="2">
    <source>
        <dbReference type="EMBL" id="CAH2013911.1"/>
    </source>
</evidence>
<gene>
    <name evidence="2" type="ORF">ACAOBT_LOCUS33753</name>
</gene>